<dbReference type="EMBL" id="JAHRIO010040361">
    <property type="protein sequence ID" value="MEQ2171123.1"/>
    <property type="molecule type" value="Genomic_DNA"/>
</dbReference>
<gene>
    <name evidence="1" type="ORF">GOODEAATRI_007492</name>
</gene>
<reference evidence="1 2" key="1">
    <citation type="submission" date="2021-06" db="EMBL/GenBank/DDBJ databases">
        <authorList>
            <person name="Palmer J.M."/>
        </authorList>
    </citation>
    <scope>NUCLEOTIDE SEQUENCE [LARGE SCALE GENOMIC DNA]</scope>
    <source>
        <strain evidence="1 2">GA_2019</strain>
        <tissue evidence="1">Muscle</tissue>
    </source>
</reference>
<comment type="caution">
    <text evidence="1">The sequence shown here is derived from an EMBL/GenBank/DDBJ whole genome shotgun (WGS) entry which is preliminary data.</text>
</comment>
<evidence type="ECO:0000313" key="1">
    <source>
        <dbReference type="EMBL" id="MEQ2171123.1"/>
    </source>
</evidence>
<accession>A0ABV0NI92</accession>
<sequence length="176" mass="19375">EPCTHHEGVLHSDNGTVQYGGGHRGDLKHLALPALALPLLERFSSQVRHQLLDLPALSLGKEGLCLVQRCFGHHDAGRAVFHLGKDLDGLAWERGEKRSAIHFKTLMNYRKAAAPTSRRGVLMSMCSNTMNSFLTFTGSSQGRCSSAFTQYLTLPCFPSNEVARALQERGERSSEI</sequence>
<feature type="non-terminal residue" evidence="1">
    <location>
        <position position="1"/>
    </location>
</feature>
<protein>
    <submittedName>
        <fullName evidence="1">Uncharacterized protein</fullName>
    </submittedName>
</protein>
<dbReference type="Proteomes" id="UP001476798">
    <property type="component" value="Unassembled WGS sequence"/>
</dbReference>
<keyword evidence="2" id="KW-1185">Reference proteome</keyword>
<evidence type="ECO:0000313" key="2">
    <source>
        <dbReference type="Proteomes" id="UP001476798"/>
    </source>
</evidence>
<name>A0ABV0NI92_9TELE</name>
<organism evidence="1 2">
    <name type="scientific">Goodea atripinnis</name>
    <dbReference type="NCBI Taxonomy" id="208336"/>
    <lineage>
        <taxon>Eukaryota</taxon>
        <taxon>Metazoa</taxon>
        <taxon>Chordata</taxon>
        <taxon>Craniata</taxon>
        <taxon>Vertebrata</taxon>
        <taxon>Euteleostomi</taxon>
        <taxon>Actinopterygii</taxon>
        <taxon>Neopterygii</taxon>
        <taxon>Teleostei</taxon>
        <taxon>Neoteleostei</taxon>
        <taxon>Acanthomorphata</taxon>
        <taxon>Ovalentaria</taxon>
        <taxon>Atherinomorphae</taxon>
        <taxon>Cyprinodontiformes</taxon>
        <taxon>Goodeidae</taxon>
        <taxon>Goodea</taxon>
    </lineage>
</organism>
<proteinExistence type="predicted"/>